<sequence>MKIATLTYQRHDNYGAMLQCYALQKKIESYGIETEVIDYICDVSENPFGLGALRTKGIKKYITGSIGAITRLPRAKRFTEFRRLLKMSTTVTKKNISQLGKEYDGYIVGSDNVWNTDITGLDEMYFLSFVADQRRRASYAASFGSSKIKESDKDRYKTLLTDFAIINCRERSGAKLAADLTGKRTDTGCDPSILLTKEEWSDLAISPREKKPYLLAYQMVPSSGFVKLVRTVAKAKGLKVIYIPFPYGFLSCKCKLSIGPLEWLGLFKEAEYILTDSFHGCAFSILFNKQFAVQISQLGERIDNILSIVDLKSRVVDTSNDVQDLPMIDYSIVNNKIELFRKESEDKLKQILKYFKGLNSNGITDPSQCTGCMLCKTICRTDAINIRRDELGFIYPIIDRDLCIVNCHACETVCKSISQPKAIVDQQYYSAIHYDSDIIKKSGSGGVFSALASQLIEKDGIVYGAAYQSGFLVAHEPARDMEQLEKIRGTKYVQSTILTIYEKVAEDLISQKPVLFVGTPCQCAAVQRYVKFKKIDDTNFYCCDIFCHGVFSPQIWDEYLRFLEDKFQEKISYISFRDKDKGWRNKKLKIKTTSSDISDYCNNKASALRLYEQNISFRESCYQCKYMNLKRRGDISIGDFWGIERVKPELDNNTGVSAVIVNNDKGRVLLDSIKKEASFVEFSRQDIIQPALKEFTKKHSQRTTFIDEYKKAGIADILNKYGRVNGKLRIKRDYIIPLLYKLRIAGFASKILHLNDK</sequence>
<dbReference type="RefSeq" id="WP_128769689.1">
    <property type="nucleotide sequence ID" value="NZ_RXOC01000007.1"/>
</dbReference>
<dbReference type="InterPro" id="IPR017896">
    <property type="entry name" value="4Fe4S_Fe-S-bd"/>
</dbReference>
<dbReference type="Proteomes" id="UP000290848">
    <property type="component" value="Unassembled WGS sequence"/>
</dbReference>
<protein>
    <recommendedName>
        <fullName evidence="1">4Fe-4S ferredoxin-type domain-containing protein</fullName>
    </recommendedName>
</protein>
<accession>A0A4Q0M8G1</accession>
<feature type="domain" description="4Fe-4S ferredoxin-type" evidence="1">
    <location>
        <begin position="360"/>
        <end position="389"/>
    </location>
</feature>
<dbReference type="InterPro" id="IPR007345">
    <property type="entry name" value="Polysacch_pyruvyl_Trfase"/>
</dbReference>
<comment type="caution">
    <text evidence="2">The sequence shown here is derived from an EMBL/GenBank/DDBJ whole genome shotgun (WGS) entry which is preliminary data.</text>
</comment>
<dbReference type="InterPro" id="IPR007525">
    <property type="entry name" value="FrhB_FdhB_C"/>
</dbReference>
<name>A0A4Q0M8G1_9SPHI</name>
<dbReference type="PANTHER" id="PTHR43193">
    <property type="match status" value="1"/>
</dbReference>
<dbReference type="Pfam" id="PF00037">
    <property type="entry name" value="Fer4"/>
    <property type="match status" value="1"/>
</dbReference>
<feature type="domain" description="4Fe-4S ferredoxin-type" evidence="1">
    <location>
        <begin position="394"/>
        <end position="425"/>
    </location>
</feature>
<evidence type="ECO:0000313" key="2">
    <source>
        <dbReference type="EMBL" id="RXF69417.1"/>
    </source>
</evidence>
<dbReference type="InterPro" id="IPR052977">
    <property type="entry name" value="Polyferredoxin-like_ET"/>
</dbReference>
<dbReference type="PANTHER" id="PTHR43193:SF2">
    <property type="entry name" value="POLYFERREDOXIN PROTEIN FWDF"/>
    <property type="match status" value="1"/>
</dbReference>
<gene>
    <name evidence="2" type="ORF">EKH83_12100</name>
</gene>
<evidence type="ECO:0000259" key="1">
    <source>
        <dbReference type="PROSITE" id="PS51379"/>
    </source>
</evidence>
<dbReference type="SUPFAM" id="SSF54862">
    <property type="entry name" value="4Fe-4S ferredoxins"/>
    <property type="match status" value="1"/>
</dbReference>
<dbReference type="Gene3D" id="3.30.70.20">
    <property type="match status" value="1"/>
</dbReference>
<dbReference type="AlphaFoldDB" id="A0A4Q0M8G1"/>
<organism evidence="2 3">
    <name type="scientific">Arcticibacter tournemirensis</name>
    <dbReference type="NCBI Taxonomy" id="699437"/>
    <lineage>
        <taxon>Bacteria</taxon>
        <taxon>Pseudomonadati</taxon>
        <taxon>Bacteroidota</taxon>
        <taxon>Sphingobacteriia</taxon>
        <taxon>Sphingobacteriales</taxon>
        <taxon>Sphingobacteriaceae</taxon>
        <taxon>Arcticibacter</taxon>
    </lineage>
</organism>
<evidence type="ECO:0000313" key="3">
    <source>
        <dbReference type="Proteomes" id="UP000290848"/>
    </source>
</evidence>
<dbReference type="PROSITE" id="PS51379">
    <property type="entry name" value="4FE4S_FER_2"/>
    <property type="match status" value="2"/>
</dbReference>
<dbReference type="EMBL" id="RXOC01000007">
    <property type="protein sequence ID" value="RXF69417.1"/>
    <property type="molecule type" value="Genomic_DNA"/>
</dbReference>
<proteinExistence type="predicted"/>
<dbReference type="Pfam" id="PF04432">
    <property type="entry name" value="FrhB_FdhB_C"/>
    <property type="match status" value="1"/>
</dbReference>
<reference evidence="2 3" key="1">
    <citation type="submission" date="2018-12" db="EMBL/GenBank/DDBJ databases">
        <title>The Draft Genome Sequence of the Soil Bacterium Pedobacter tournemirensis R1.</title>
        <authorList>
            <person name="He J."/>
        </authorList>
    </citation>
    <scope>NUCLEOTIDE SEQUENCE [LARGE SCALE GENOMIC DNA]</scope>
    <source>
        <strain evidence="2 3">R1</strain>
    </source>
</reference>
<dbReference type="Pfam" id="PF04230">
    <property type="entry name" value="PS_pyruv_trans"/>
    <property type="match status" value="1"/>
</dbReference>